<evidence type="ECO:0000313" key="1">
    <source>
        <dbReference type="EMBL" id="GES79375.1"/>
    </source>
</evidence>
<comment type="caution">
    <text evidence="1">The sequence shown here is derived from an EMBL/GenBank/DDBJ whole genome shotgun (WGS) entry which is preliminary data.</text>
</comment>
<dbReference type="Proteomes" id="UP000615446">
    <property type="component" value="Unassembled WGS sequence"/>
</dbReference>
<dbReference type="AlphaFoldDB" id="A0A8H3L3L7"/>
<gene>
    <name evidence="1" type="ORF">RCL2_000667900</name>
</gene>
<protein>
    <submittedName>
        <fullName evidence="1">Uncharacterized protein</fullName>
    </submittedName>
</protein>
<dbReference type="OrthoDB" id="10519385at2759"/>
<dbReference type="EMBL" id="BLAL01000043">
    <property type="protein sequence ID" value="GES79375.1"/>
    <property type="molecule type" value="Genomic_DNA"/>
</dbReference>
<name>A0A8H3L3L7_9GLOM</name>
<accession>A0A8H3L3L7</accession>
<organism evidence="1 2">
    <name type="scientific">Rhizophagus clarus</name>
    <dbReference type="NCBI Taxonomy" id="94130"/>
    <lineage>
        <taxon>Eukaryota</taxon>
        <taxon>Fungi</taxon>
        <taxon>Fungi incertae sedis</taxon>
        <taxon>Mucoromycota</taxon>
        <taxon>Glomeromycotina</taxon>
        <taxon>Glomeromycetes</taxon>
        <taxon>Glomerales</taxon>
        <taxon>Glomeraceae</taxon>
        <taxon>Rhizophagus</taxon>
    </lineage>
</organism>
<reference evidence="1" key="1">
    <citation type="submission" date="2019-10" db="EMBL/GenBank/DDBJ databases">
        <title>Conservation and host-specific expression of non-tandemly repeated heterogenous ribosome RNA gene in arbuscular mycorrhizal fungi.</title>
        <authorList>
            <person name="Maeda T."/>
            <person name="Kobayashi Y."/>
            <person name="Nakagawa T."/>
            <person name="Ezawa T."/>
            <person name="Yamaguchi K."/>
            <person name="Bino T."/>
            <person name="Nishimoto Y."/>
            <person name="Shigenobu S."/>
            <person name="Kawaguchi M."/>
        </authorList>
    </citation>
    <scope>NUCLEOTIDE SEQUENCE</scope>
    <source>
        <strain evidence="1">HR1</strain>
    </source>
</reference>
<sequence length="239" mass="28430">MVNPFSIIPYKTYYYVEYHKINFIETYLVNLNNIDKIKLNEYGVELQLLPNTLFNYYSLIKHLYTRITGDCIKKWSLIKIFIEIEAILHTFDVTRHHNYFDIISELVLQSSSFIYNIKNLSLDLYDSSYGATINDINPLLKFLSSNCNSISSFYFPIFAKHRYKNFGFQSFNIYKVNESESQLLELIISHSAANSYEHLELLSLKDEVKEFRLHDIIVQNYIDLKIKSFDFLKEIMFCY</sequence>
<proteinExistence type="predicted"/>
<evidence type="ECO:0000313" key="2">
    <source>
        <dbReference type="Proteomes" id="UP000615446"/>
    </source>
</evidence>